<dbReference type="Proteomes" id="UP001139384">
    <property type="component" value="Unassembled WGS sequence"/>
</dbReference>
<proteinExistence type="predicted"/>
<dbReference type="SUPFAM" id="SSF56327">
    <property type="entry name" value="LDH C-terminal domain-like"/>
    <property type="match status" value="1"/>
</dbReference>
<name>A0A9X1TQA7_STRM4</name>
<evidence type="ECO:0000259" key="1">
    <source>
        <dbReference type="Pfam" id="PF11975"/>
    </source>
</evidence>
<reference evidence="2" key="1">
    <citation type="submission" date="2022-01" db="EMBL/GenBank/DDBJ databases">
        <title>Draft Genome Sequences of Seven Type Strains of the Genus Streptomyces.</title>
        <authorList>
            <person name="Aziz S."/>
            <person name="Coretto E."/>
            <person name="Chronakova A."/>
            <person name="Sproer C."/>
            <person name="Huber K."/>
            <person name="Nouioui I."/>
            <person name="Gross H."/>
        </authorList>
    </citation>
    <scope>NUCLEOTIDE SEQUENCE</scope>
    <source>
        <strain evidence="2">DSM 103493</strain>
    </source>
</reference>
<dbReference type="GO" id="GO:0016616">
    <property type="term" value="F:oxidoreductase activity, acting on the CH-OH group of donors, NAD or NADP as acceptor"/>
    <property type="evidence" value="ECO:0007669"/>
    <property type="project" value="InterPro"/>
</dbReference>
<accession>A0A9X1TQA7</accession>
<dbReference type="InterPro" id="IPR022616">
    <property type="entry name" value="Glyco_hydro_4_C"/>
</dbReference>
<comment type="caution">
    <text evidence="2">The sequence shown here is derived from an EMBL/GenBank/DDBJ whole genome shotgun (WGS) entry which is preliminary data.</text>
</comment>
<evidence type="ECO:0000313" key="2">
    <source>
        <dbReference type="EMBL" id="MCF1600551.1"/>
    </source>
</evidence>
<dbReference type="AlphaFoldDB" id="A0A9X1TQA7"/>
<dbReference type="InterPro" id="IPR015955">
    <property type="entry name" value="Lactate_DH/Glyco_Ohase_4_C"/>
</dbReference>
<dbReference type="Pfam" id="PF11975">
    <property type="entry name" value="Glyco_hydro_4C"/>
    <property type="match status" value="1"/>
</dbReference>
<organism evidence="2 3">
    <name type="scientific">Streptomyces muensis</name>
    <dbReference type="NCBI Taxonomy" id="1077944"/>
    <lineage>
        <taxon>Bacteria</taxon>
        <taxon>Bacillati</taxon>
        <taxon>Actinomycetota</taxon>
        <taxon>Actinomycetes</taxon>
        <taxon>Kitasatosporales</taxon>
        <taxon>Streptomycetaceae</taxon>
        <taxon>Streptomyces</taxon>
    </lineage>
</organism>
<feature type="domain" description="Glycosyl hydrolase family 4 C-terminal" evidence="1">
    <location>
        <begin position="3"/>
        <end position="44"/>
    </location>
</feature>
<dbReference type="Gene3D" id="3.90.110.10">
    <property type="entry name" value="Lactate dehydrogenase/glycoside hydrolase, family 4, C-terminal"/>
    <property type="match status" value="1"/>
</dbReference>
<dbReference type="GO" id="GO:0004553">
    <property type="term" value="F:hydrolase activity, hydrolyzing O-glycosyl compounds"/>
    <property type="evidence" value="ECO:0007669"/>
    <property type="project" value="InterPro"/>
</dbReference>
<feature type="non-terminal residue" evidence="2">
    <location>
        <position position="1"/>
    </location>
</feature>
<protein>
    <submittedName>
        <fullName evidence="2">6-phospho-beta-glucosidase</fullName>
    </submittedName>
</protein>
<keyword evidence="3" id="KW-1185">Reference proteome</keyword>
<gene>
    <name evidence="2" type="ORF">L0P92_44535</name>
</gene>
<evidence type="ECO:0000313" key="3">
    <source>
        <dbReference type="Proteomes" id="UP001139384"/>
    </source>
</evidence>
<dbReference type="EMBL" id="JAKEIP010000585">
    <property type="protein sequence ID" value="MCF1600551.1"/>
    <property type="molecule type" value="Genomic_DNA"/>
</dbReference>
<sequence>VPPVDPLFAGLMAQVTAYEDLALRAALHGGRDRVFKALLAHPLIGQYEYAEALTDQLIAHNREHLAWA</sequence>